<evidence type="ECO:0000313" key="1">
    <source>
        <dbReference type="EMBL" id="AJR19418.1"/>
    </source>
</evidence>
<dbReference type="CDD" id="cd03801">
    <property type="entry name" value="GT4_PimA-like"/>
    <property type="match status" value="1"/>
</dbReference>
<dbReference type="GO" id="GO:0016740">
    <property type="term" value="F:transferase activity"/>
    <property type="evidence" value="ECO:0007669"/>
    <property type="project" value="UniProtKB-KW"/>
</dbReference>
<dbReference type="Gene3D" id="3.40.50.2000">
    <property type="entry name" value="Glycogen Phosphorylase B"/>
    <property type="match status" value="1"/>
</dbReference>
<dbReference type="Pfam" id="PF13692">
    <property type="entry name" value="Glyco_trans_1_4"/>
    <property type="match status" value="1"/>
</dbReference>
<name>A0A0D3QU18_ECOLX</name>
<dbReference type="PANTHER" id="PTHR12526">
    <property type="entry name" value="GLYCOSYLTRANSFERASE"/>
    <property type="match status" value="1"/>
</dbReference>
<dbReference type="RefSeq" id="WP_044687398.1">
    <property type="nucleotide sequence ID" value="NZ_CXXU01000001.1"/>
</dbReference>
<gene>
    <name evidence="1" type="primary">wfaV</name>
</gene>
<sequence>MRKILVLTPRFPYPVIGGDRLRIYKICEYLSKYFDLTLLSLCEKKEEINMDVNDGVFKEIHRIYLPRFISYLNTIISVPTSTPLQVAYYKSYKYKKKLEELLPKHDAVFAHLIRTGDYIKNKDTVKILEMTDAISLNYKRVRQNSITNFRSFVYSIEQKRLEHYEKSMSEHFDLLSLISSIDKEFLFKDKMNVKIYGNGVDTNLLPFYKREIQEENVNLIFIGNMHSLQNMDAVLWFAKCILPKINVKGKNVILKIIGRIKEADEIKLSKYSNVKIIGAVNNVADASLDGHIGICPIRLGAGVQNKILEYMALGLPCITSSVGYEGIGASNKENILIADTIDEYNHEINALVSDKKYYNFIAINARNFVESKYSWSAKLESMISDVTNLIEK</sequence>
<reference evidence="1" key="1">
    <citation type="submission" date="2015-01" db="EMBL/GenBank/DDBJ databases">
        <authorList>
            <person name="Xiang T."/>
            <person name="Song Y."/>
            <person name="Huang L."/>
            <person name="Wang B."/>
            <person name="Wu P."/>
        </authorList>
    </citation>
    <scope>NUCLEOTIDE SEQUENCE</scope>
    <source>
        <strain evidence="1">F6432</strain>
    </source>
</reference>
<accession>A0A0D3QU18</accession>
<dbReference type="PANTHER" id="PTHR12526:SF630">
    <property type="entry name" value="GLYCOSYLTRANSFERASE"/>
    <property type="match status" value="1"/>
</dbReference>
<protein>
    <submittedName>
        <fullName evidence="1">Glycosyl transferase family 1</fullName>
    </submittedName>
</protein>
<dbReference type="EMBL" id="KP710594">
    <property type="protein sequence ID" value="AJR19418.1"/>
    <property type="molecule type" value="Genomic_DNA"/>
</dbReference>
<reference evidence="1" key="2">
    <citation type="journal article" date="2016" name="PLoS ONE">
        <title>Comparison of O-Antigen Gene Clusters of All O-Serogroups of Escherichia coli and Proposal for Adopting a New Nomenclature for O-Typing.</title>
        <authorList>
            <person name="DebRoy C."/>
            <person name="Fratamico P.M."/>
            <person name="Yan X."/>
            <person name="Baranzoni G."/>
            <person name="Liu Y."/>
            <person name="Needleman D.S."/>
            <person name="Tebbs R."/>
            <person name="O'Connell C.D."/>
            <person name="Allred A."/>
            <person name="Swimley M."/>
            <person name="Mwangi M."/>
            <person name="Kapur V."/>
            <person name="Raygoza Garay J.A."/>
            <person name="Roberts E.L."/>
            <person name="Katani R."/>
        </authorList>
    </citation>
    <scope>NUCLEOTIDE SEQUENCE</scope>
    <source>
        <strain evidence="1">F6432</strain>
    </source>
</reference>
<keyword evidence="1" id="KW-0808">Transferase</keyword>
<organism evidence="1">
    <name type="scientific">Escherichia coli</name>
    <dbReference type="NCBI Taxonomy" id="562"/>
    <lineage>
        <taxon>Bacteria</taxon>
        <taxon>Pseudomonadati</taxon>
        <taxon>Pseudomonadota</taxon>
        <taxon>Gammaproteobacteria</taxon>
        <taxon>Enterobacterales</taxon>
        <taxon>Enterobacteriaceae</taxon>
        <taxon>Escherichia</taxon>
    </lineage>
</organism>
<dbReference type="AlphaFoldDB" id="A0A0D3QU18"/>
<dbReference type="SUPFAM" id="SSF53756">
    <property type="entry name" value="UDP-Glycosyltransferase/glycogen phosphorylase"/>
    <property type="match status" value="1"/>
</dbReference>
<proteinExistence type="predicted"/>